<dbReference type="EMBL" id="JASGBQ010000003">
    <property type="protein sequence ID" value="MDI9241587.1"/>
    <property type="molecule type" value="Genomic_DNA"/>
</dbReference>
<dbReference type="Pfam" id="PF12670">
    <property type="entry name" value="DUF3792"/>
    <property type="match status" value="1"/>
</dbReference>
<accession>A0AAP4EXA7</accession>
<evidence type="ECO:0000313" key="3">
    <source>
        <dbReference type="Proteomes" id="UP001300383"/>
    </source>
</evidence>
<feature type="transmembrane region" description="Helical" evidence="1">
    <location>
        <begin position="72"/>
        <end position="92"/>
    </location>
</feature>
<dbReference type="Proteomes" id="UP001300383">
    <property type="component" value="Unassembled WGS sequence"/>
</dbReference>
<keyword evidence="1" id="KW-0472">Membrane</keyword>
<name>A0AAP4EXA7_9FIRM</name>
<evidence type="ECO:0000313" key="2">
    <source>
        <dbReference type="EMBL" id="MDI9241587.1"/>
    </source>
</evidence>
<gene>
    <name evidence="2" type="ORF">QJ036_03725</name>
</gene>
<dbReference type="AlphaFoldDB" id="A0AAP4EXA7"/>
<sequence length="122" mass="13219">MASIPKSKPLYLLRSLLLSYVLSGLLLLLLSFLLYKMKLSRDQIQAGVYIIYVLSCFFGGFLSGKQLKTRRFLWGGLSGLLYFGILLLLSLLLGKGIQSGLSRLLLSLGLCAGSGVIGGMLS</sequence>
<feature type="transmembrane region" description="Helical" evidence="1">
    <location>
        <begin position="47"/>
        <end position="66"/>
    </location>
</feature>
<keyword evidence="3" id="KW-1185">Reference proteome</keyword>
<dbReference type="InterPro" id="IPR023804">
    <property type="entry name" value="DUF3792_TM"/>
</dbReference>
<keyword evidence="1" id="KW-0812">Transmembrane</keyword>
<protein>
    <submittedName>
        <fullName evidence="2">TIGR04086 family membrane protein</fullName>
    </submittedName>
</protein>
<keyword evidence="1" id="KW-1133">Transmembrane helix</keyword>
<dbReference type="RefSeq" id="WP_283230094.1">
    <property type="nucleotide sequence ID" value="NZ_JASGBQ010000003.1"/>
</dbReference>
<feature type="transmembrane region" description="Helical" evidence="1">
    <location>
        <begin position="104"/>
        <end position="121"/>
    </location>
</feature>
<dbReference type="NCBIfam" id="TIGR04086">
    <property type="entry name" value="TIGR04086_membr"/>
    <property type="match status" value="1"/>
</dbReference>
<organism evidence="2 3">
    <name type="scientific">Fusibacillus kribbianus</name>
    <dbReference type="NCBI Taxonomy" id="3044208"/>
    <lineage>
        <taxon>Bacteria</taxon>
        <taxon>Bacillati</taxon>
        <taxon>Bacillota</taxon>
        <taxon>Clostridia</taxon>
        <taxon>Lachnospirales</taxon>
        <taxon>Lachnospiraceae</taxon>
        <taxon>Fusibacillus</taxon>
    </lineage>
</organism>
<feature type="transmembrane region" description="Helical" evidence="1">
    <location>
        <begin position="12"/>
        <end position="35"/>
    </location>
</feature>
<comment type="caution">
    <text evidence="2">The sequence shown here is derived from an EMBL/GenBank/DDBJ whole genome shotgun (WGS) entry which is preliminary data.</text>
</comment>
<proteinExistence type="predicted"/>
<reference evidence="2 3" key="1">
    <citation type="submission" date="2023-05" db="EMBL/GenBank/DDBJ databases">
        <title>[ruminococcus] sp. nov., isolated from a pig farm feces dump.</title>
        <authorList>
            <person name="Chang Y.-H."/>
        </authorList>
    </citation>
    <scope>NUCLEOTIDE SEQUENCE [LARGE SCALE GENOMIC DNA]</scope>
    <source>
        <strain evidence="2 3">YH-rum2234</strain>
    </source>
</reference>
<evidence type="ECO:0000256" key="1">
    <source>
        <dbReference type="SAM" id="Phobius"/>
    </source>
</evidence>